<evidence type="ECO:0000313" key="1">
    <source>
        <dbReference type="EMBL" id="HGB35647.1"/>
    </source>
</evidence>
<dbReference type="EMBL" id="DTGD01000075">
    <property type="protein sequence ID" value="HGB35647.1"/>
    <property type="molecule type" value="Genomic_DNA"/>
</dbReference>
<reference evidence="1" key="1">
    <citation type="journal article" date="2020" name="mSystems">
        <title>Genome- and Community-Level Interaction Insights into Carbon Utilization and Element Cycling Functions of Hydrothermarchaeota in Hydrothermal Sediment.</title>
        <authorList>
            <person name="Zhou Z."/>
            <person name="Liu Y."/>
            <person name="Xu W."/>
            <person name="Pan J."/>
            <person name="Luo Z.H."/>
            <person name="Li M."/>
        </authorList>
    </citation>
    <scope>NUCLEOTIDE SEQUENCE [LARGE SCALE GENOMIC DNA]</scope>
    <source>
        <strain evidence="1">SpSt-754</strain>
    </source>
</reference>
<dbReference type="AlphaFoldDB" id="A0A7V3KMW3"/>
<gene>
    <name evidence="1" type="ORF">ENV38_01910</name>
</gene>
<protein>
    <submittedName>
        <fullName evidence="1">Uncharacterized protein</fullName>
    </submittedName>
</protein>
<organism evidence="1">
    <name type="scientific">candidate division WOR-3 bacterium</name>
    <dbReference type="NCBI Taxonomy" id="2052148"/>
    <lineage>
        <taxon>Bacteria</taxon>
        <taxon>Bacteria division WOR-3</taxon>
    </lineage>
</organism>
<accession>A0A7V3KMW3</accession>
<name>A0A7V3KMW3_UNCW3</name>
<proteinExistence type="predicted"/>
<comment type="caution">
    <text evidence="1">The sequence shown here is derived from an EMBL/GenBank/DDBJ whole genome shotgun (WGS) entry which is preliminary data.</text>
</comment>
<sequence length="84" mass="9365">MKKLIIDSSCEMAHLGIMSNRFCLLAPNFPGARGDLENGQKSYWAIECDICGRPLSDRRIRVRVDHEATGTRTSGTGDTVVRRI</sequence>